<dbReference type="OrthoDB" id="132546at2157"/>
<accession>F0QXU1</accession>
<dbReference type="eggNOG" id="arCOG01403">
    <property type="taxonomic scope" value="Archaea"/>
</dbReference>
<protein>
    <submittedName>
        <fullName evidence="3">Glycosyl transferase, group 1</fullName>
    </submittedName>
</protein>
<organism evidence="3 4">
    <name type="scientific">Vulcanisaeta moutnovskia (strain 768-28)</name>
    <dbReference type="NCBI Taxonomy" id="985053"/>
    <lineage>
        <taxon>Archaea</taxon>
        <taxon>Thermoproteota</taxon>
        <taxon>Thermoprotei</taxon>
        <taxon>Thermoproteales</taxon>
        <taxon>Thermoproteaceae</taxon>
        <taxon>Vulcanisaeta</taxon>
    </lineage>
</organism>
<dbReference type="HOGENOM" id="CLU_009583_2_1_2"/>
<dbReference type="Proteomes" id="UP000007485">
    <property type="component" value="Chromosome"/>
</dbReference>
<dbReference type="Gene3D" id="3.40.50.2000">
    <property type="entry name" value="Glycogen Phosphorylase B"/>
    <property type="match status" value="2"/>
</dbReference>
<evidence type="ECO:0000313" key="3">
    <source>
        <dbReference type="EMBL" id="ADY01254.1"/>
    </source>
</evidence>
<gene>
    <name evidence="3" type="ordered locus">VMUT_1047</name>
</gene>
<dbReference type="SUPFAM" id="SSF53756">
    <property type="entry name" value="UDP-Glycosyltransferase/glycogen phosphorylase"/>
    <property type="match status" value="1"/>
</dbReference>
<dbReference type="CDD" id="cd03801">
    <property type="entry name" value="GT4_PimA-like"/>
    <property type="match status" value="1"/>
</dbReference>
<feature type="domain" description="Glycosyltransferase subfamily 4-like N-terminal" evidence="2">
    <location>
        <begin position="15"/>
        <end position="181"/>
    </location>
</feature>
<dbReference type="PANTHER" id="PTHR45947:SF3">
    <property type="entry name" value="SULFOQUINOVOSYL TRANSFERASE SQD2"/>
    <property type="match status" value="1"/>
</dbReference>
<proteinExistence type="predicted"/>
<dbReference type="GO" id="GO:0016757">
    <property type="term" value="F:glycosyltransferase activity"/>
    <property type="evidence" value="ECO:0007669"/>
    <property type="project" value="InterPro"/>
</dbReference>
<dbReference type="InterPro" id="IPR001296">
    <property type="entry name" value="Glyco_trans_1"/>
</dbReference>
<dbReference type="STRING" id="985053.VMUT_1047"/>
<dbReference type="Pfam" id="PF13439">
    <property type="entry name" value="Glyco_transf_4"/>
    <property type="match status" value="1"/>
</dbReference>
<reference evidence="3 4" key="1">
    <citation type="journal article" date="2011" name="J. Bacteriol.">
        <title>Complete genome sequence of 'Vulcanisaeta moutnovskia' strain 768-28, a novel member of the hyperthermophilic crenarchaeal genus vulcanisaeta.</title>
        <authorList>
            <person name="Gumerov V.M."/>
            <person name="Mardanov A.V."/>
            <person name="Beletsky A.V."/>
            <person name="Prokofeva M.I."/>
            <person name="Bonch-Osmolovskaya E.A."/>
            <person name="Ravin N.V."/>
            <person name="Skryabin K.G."/>
        </authorList>
    </citation>
    <scope>NUCLEOTIDE SEQUENCE [LARGE SCALE GENOMIC DNA]</scope>
    <source>
        <strain evidence="3 4">768-28</strain>
    </source>
</reference>
<feature type="domain" description="Glycosyl transferase family 1" evidence="1">
    <location>
        <begin position="188"/>
        <end position="299"/>
    </location>
</feature>
<keyword evidence="4" id="KW-1185">Reference proteome</keyword>
<dbReference type="EMBL" id="CP002529">
    <property type="protein sequence ID" value="ADY01254.1"/>
    <property type="molecule type" value="Genomic_DNA"/>
</dbReference>
<dbReference type="AlphaFoldDB" id="F0QXU1"/>
<dbReference type="KEGG" id="vmo:VMUT_1047"/>
<dbReference type="PANTHER" id="PTHR45947">
    <property type="entry name" value="SULFOQUINOVOSYL TRANSFERASE SQD2"/>
    <property type="match status" value="1"/>
</dbReference>
<keyword evidence="3" id="KW-0808">Transferase</keyword>
<name>F0QXU1_VULM7</name>
<dbReference type="InterPro" id="IPR050194">
    <property type="entry name" value="Glycosyltransferase_grp1"/>
</dbReference>
<evidence type="ECO:0000313" key="4">
    <source>
        <dbReference type="Proteomes" id="UP000007485"/>
    </source>
</evidence>
<dbReference type="InterPro" id="IPR028098">
    <property type="entry name" value="Glyco_trans_4-like_N"/>
</dbReference>
<dbReference type="GeneID" id="10288699"/>
<evidence type="ECO:0000259" key="2">
    <source>
        <dbReference type="Pfam" id="PF13439"/>
    </source>
</evidence>
<sequence>MRILLVGHAYPPYAGGLSHVLYNVSLRLVSMGHEVTVLGLRYGGNAPNIELPRLRVIRAVGIAPRDSYFAPTHDFIIKFTKLVREFDPDVIHIHNVGSLITPTAVILSRFFNNMDRVVLTPHHHEEGSRIDTKAMWMLYKPVLRRILRVINRVHTVSQFERLLVLRDFGIDSVVIPNGVSEDVYDVKREDPDLPTVTYAGRVEEYKRVDLAVRAVAKAQEFLGVKIRFKVIGDGPAIGGIKRLARELGVELMHTGFLPRVDYLRELANSTVFINLSKYEAFSIVTAEALALGLPVVIARPWGRVFSAFGAYVINPDNLSETVNTLVKALSEPPSIRAKIPTWSEVVKEYVSKLYCAK</sequence>
<evidence type="ECO:0000259" key="1">
    <source>
        <dbReference type="Pfam" id="PF00534"/>
    </source>
</evidence>
<dbReference type="Pfam" id="PF00534">
    <property type="entry name" value="Glycos_transf_1"/>
    <property type="match status" value="1"/>
</dbReference>
<dbReference type="RefSeq" id="WP_013604416.1">
    <property type="nucleotide sequence ID" value="NC_015151.1"/>
</dbReference>